<dbReference type="GO" id="GO:0046872">
    <property type="term" value="F:metal ion binding"/>
    <property type="evidence" value="ECO:0007669"/>
    <property type="project" value="UniProtKB-KW"/>
</dbReference>
<evidence type="ECO:0000256" key="5">
    <source>
        <dbReference type="ARBA" id="ARBA00023277"/>
    </source>
</evidence>
<evidence type="ECO:0000256" key="2">
    <source>
        <dbReference type="ARBA" id="ARBA00022723"/>
    </source>
</evidence>
<dbReference type="Pfam" id="PF01522">
    <property type="entry name" value="Polysacc_deac_1"/>
    <property type="match status" value="1"/>
</dbReference>
<dbReference type="PROSITE" id="PS51677">
    <property type="entry name" value="NODB"/>
    <property type="match status" value="1"/>
</dbReference>
<evidence type="ECO:0000256" key="4">
    <source>
        <dbReference type="ARBA" id="ARBA00022801"/>
    </source>
</evidence>
<proteinExistence type="evidence at transcript level"/>
<reference evidence="8" key="1">
    <citation type="submission" date="2018-03" db="EMBL/GenBank/DDBJ databases">
        <title>Horizontal gene transfer is an indispensable driver in forging the evolution of the Neocallimastigomycota as a distinct gut-dwelling fungal lineage.</title>
        <authorList>
            <person name="Murphy C.L."/>
            <person name="Youssef N.H."/>
            <person name="Elshahed M.S."/>
        </authorList>
    </citation>
    <scope>NUCLEOTIDE SEQUENCE</scope>
    <source>
        <strain evidence="8">WSF3a</strain>
    </source>
</reference>
<dbReference type="Gene3D" id="3.20.20.370">
    <property type="entry name" value="Glycoside hydrolase/deacetylase"/>
    <property type="match status" value="1"/>
</dbReference>
<dbReference type="InterPro" id="IPR011330">
    <property type="entry name" value="Glyco_hydro/deAcase_b/a-brl"/>
</dbReference>
<sequence length="305" mass="34663">MKCLNFAYLVLASALTSVVKSEFIYSCTESKTIAMTFDDGPHKYTKDLVDYFVDKHPDVKVTFFHVGRFHYPFAIDVPEYQEAMKKAHDNGLQIASHTFEHKISNDTEEFKESLDTMDEFIANVTGDKPRYFRAPKGHCDEKCQKSLDEWDYRLIQWDSDTNDWNLEKSGSVEQRIEDSIEFLKEVFAEEKDSYLILMHDSQNYTVSDIAPWIVEKSGMKEKGYRFVTVAECLGDKQGMYRSGKTYGDAVSSVISGNDTVIESNRTVEISTGDVQQNLESGAIISSKPMTILFSVCFGLLAALLL</sequence>
<evidence type="ECO:0000256" key="3">
    <source>
        <dbReference type="ARBA" id="ARBA00022729"/>
    </source>
</evidence>
<keyword evidence="5" id="KW-0119">Carbohydrate metabolism</keyword>
<evidence type="ECO:0000313" key="8">
    <source>
        <dbReference type="EMBL" id="AWI67001.1"/>
    </source>
</evidence>
<dbReference type="GO" id="GO:0016810">
    <property type="term" value="F:hydrolase activity, acting on carbon-nitrogen (but not peptide) bonds"/>
    <property type="evidence" value="ECO:0007669"/>
    <property type="project" value="InterPro"/>
</dbReference>
<feature type="signal peptide" evidence="6">
    <location>
        <begin position="1"/>
        <end position="21"/>
    </location>
</feature>
<accession>A0A2S1TZD2</accession>
<name>A0A2S1TZD2_9FUNG</name>
<keyword evidence="2" id="KW-0479">Metal-binding</keyword>
<organism evidence="8">
    <name type="scientific">Feramyces austinii</name>
    <dbReference type="NCBI Taxonomy" id="2170546"/>
    <lineage>
        <taxon>Eukaryota</taxon>
        <taxon>Fungi</taxon>
        <taxon>Fungi incertae sedis</taxon>
        <taxon>Chytridiomycota</taxon>
        <taxon>Chytridiomycota incertae sedis</taxon>
        <taxon>Neocallimastigomycetes</taxon>
        <taxon>Neocallimastigales</taxon>
        <taxon>Neocallimastigaceae</taxon>
        <taxon>Feramyces</taxon>
    </lineage>
</organism>
<dbReference type="EMBL" id="MH043847">
    <property type="protein sequence ID" value="AWI67001.1"/>
    <property type="molecule type" value="mRNA"/>
</dbReference>
<evidence type="ECO:0000259" key="7">
    <source>
        <dbReference type="PROSITE" id="PS51677"/>
    </source>
</evidence>
<feature type="domain" description="NodB homology" evidence="7">
    <location>
        <begin position="31"/>
        <end position="227"/>
    </location>
</feature>
<keyword evidence="3 6" id="KW-0732">Signal</keyword>
<dbReference type="InterPro" id="IPR002509">
    <property type="entry name" value="NODB_dom"/>
</dbReference>
<dbReference type="GO" id="GO:0005975">
    <property type="term" value="P:carbohydrate metabolic process"/>
    <property type="evidence" value="ECO:0007669"/>
    <property type="project" value="InterPro"/>
</dbReference>
<dbReference type="PANTHER" id="PTHR46471">
    <property type="entry name" value="CHITIN DEACETYLASE"/>
    <property type="match status" value="1"/>
</dbReference>
<dbReference type="AlphaFoldDB" id="A0A2S1TZD2"/>
<feature type="chain" id="PRO_5015571744" evidence="6">
    <location>
        <begin position="22"/>
        <end position="305"/>
    </location>
</feature>
<protein>
    <submittedName>
        <fullName evidence="8">Carboxyl esterase family 4</fullName>
    </submittedName>
</protein>
<comment type="cofactor">
    <cofactor evidence="1">
        <name>Co(2+)</name>
        <dbReference type="ChEBI" id="CHEBI:48828"/>
    </cofactor>
</comment>
<dbReference type="SUPFAM" id="SSF88713">
    <property type="entry name" value="Glycoside hydrolase/deacetylase"/>
    <property type="match status" value="1"/>
</dbReference>
<evidence type="ECO:0000256" key="1">
    <source>
        <dbReference type="ARBA" id="ARBA00001941"/>
    </source>
</evidence>
<evidence type="ECO:0000256" key="6">
    <source>
        <dbReference type="SAM" id="SignalP"/>
    </source>
</evidence>
<dbReference type="PANTHER" id="PTHR46471:SF2">
    <property type="entry name" value="CHITIN DEACETYLASE-RELATED"/>
    <property type="match status" value="1"/>
</dbReference>
<keyword evidence="4" id="KW-0378">Hydrolase</keyword>